<gene>
    <name evidence="5" type="ORF">LsR_01637</name>
</gene>
<dbReference type="RefSeq" id="WP_047036035.1">
    <property type="nucleotide sequence ID" value="NZ_CP011403.1"/>
</dbReference>
<dbReference type="PANTHER" id="PTHR48094">
    <property type="entry name" value="PROTEIN/NUCLEIC ACID DEGLYCASE DJ-1-RELATED"/>
    <property type="match status" value="1"/>
</dbReference>
<protein>
    <submittedName>
        <fullName evidence="5">ThiJ/PfpI family protein</fullName>
    </submittedName>
</protein>
<dbReference type="SUPFAM" id="SSF52317">
    <property type="entry name" value="Class I glutamine amidotransferase-like"/>
    <property type="match status" value="1"/>
</dbReference>
<dbReference type="InterPro" id="IPR050325">
    <property type="entry name" value="Prot/Nucl_acid_deglycase"/>
</dbReference>
<evidence type="ECO:0000313" key="5">
    <source>
        <dbReference type="EMBL" id="AKI05179.1"/>
    </source>
</evidence>
<accession>A0A0F7Q0Y8</accession>
<evidence type="ECO:0000256" key="2">
    <source>
        <dbReference type="ARBA" id="ARBA00023239"/>
    </source>
</evidence>
<dbReference type="Gene3D" id="3.40.50.880">
    <property type="match status" value="1"/>
</dbReference>
<dbReference type="InterPro" id="IPR029062">
    <property type="entry name" value="Class_I_gatase-like"/>
</dbReference>
<keyword evidence="2" id="KW-0456">Lyase</keyword>
<evidence type="ECO:0000259" key="4">
    <source>
        <dbReference type="Pfam" id="PF01965"/>
    </source>
</evidence>
<dbReference type="GO" id="GO:0019243">
    <property type="term" value="P:methylglyoxal catabolic process to D-lactate via S-lactoyl-glutathione"/>
    <property type="evidence" value="ECO:0007669"/>
    <property type="project" value="TreeGrafter"/>
</dbReference>
<proteinExistence type="inferred from homology"/>
<dbReference type="Proteomes" id="UP000035027">
    <property type="component" value="Chromosome"/>
</dbReference>
<evidence type="ECO:0000313" key="6">
    <source>
        <dbReference type="Proteomes" id="UP000035027"/>
    </source>
</evidence>
<sequence length="229" mass="25650">MKKILIILTNTRYYGNSKDKTGLWLAEAAEFVYKVQEHGYQVDYASVNGGEVPLDPRSLKSTYRSKEIDEIYYSNDFQNRALKHSLKVSDLDPQDYFAIYYTGGHGVLWDFPNQPALSSITNSIFKQGGFIMSICHGLAGLVTIKDDQGNYLINNKKITGFTNFEEILSGKLLKVPFLTENQAKKAGAKFVQKRPFASFAVQDGQFITGQNPMSGFAVADLLIKNSPKH</sequence>
<dbReference type="EMBL" id="CP011403">
    <property type="protein sequence ID" value="AKI05179.1"/>
    <property type="molecule type" value="Genomic_DNA"/>
</dbReference>
<evidence type="ECO:0000256" key="1">
    <source>
        <dbReference type="ARBA" id="ARBA00023016"/>
    </source>
</evidence>
<comment type="similarity">
    <text evidence="3">Belongs to the peptidase C56 family. HSP31-like subfamily.</text>
</comment>
<dbReference type="GO" id="GO:0019172">
    <property type="term" value="F:glyoxalase III activity"/>
    <property type="evidence" value="ECO:0007669"/>
    <property type="project" value="TreeGrafter"/>
</dbReference>
<dbReference type="Pfam" id="PF01965">
    <property type="entry name" value="DJ-1_PfpI"/>
    <property type="match status" value="1"/>
</dbReference>
<organism evidence="5 6">
    <name type="scientific">Ligilactobacillus salivarius str. Ren</name>
    <dbReference type="NCBI Taxonomy" id="1194971"/>
    <lineage>
        <taxon>Bacteria</taxon>
        <taxon>Bacillati</taxon>
        <taxon>Bacillota</taxon>
        <taxon>Bacilli</taxon>
        <taxon>Lactobacillales</taxon>
        <taxon>Lactobacillaceae</taxon>
        <taxon>Ligilactobacillus</taxon>
    </lineage>
</organism>
<reference evidence="5 6" key="1">
    <citation type="submission" date="2015-05" db="EMBL/GenBank/DDBJ databases">
        <title>Complete genome sequence of Lactobacillus salivarius Ren, a probiotic strain with antitumor activity.</title>
        <authorList>
            <person name="Sun E."/>
            <person name="Zhao L."/>
            <person name="Liu S."/>
            <person name="Zhang M."/>
            <person name="Guo H."/>
            <person name="Ren F."/>
        </authorList>
    </citation>
    <scope>NUCLEOTIDE SEQUENCE [LARGE SCALE GENOMIC DNA]</scope>
    <source>
        <strain evidence="5 6">Ren</strain>
    </source>
</reference>
<name>A0A0F7Q0Y8_9LACO</name>
<dbReference type="GO" id="GO:0005737">
    <property type="term" value="C:cytoplasm"/>
    <property type="evidence" value="ECO:0007669"/>
    <property type="project" value="TreeGrafter"/>
</dbReference>
<keyword evidence="1" id="KW-0346">Stress response</keyword>
<dbReference type="CDD" id="cd03141">
    <property type="entry name" value="GATase1_Hsp31_like"/>
    <property type="match status" value="1"/>
</dbReference>
<dbReference type="InterPro" id="IPR002818">
    <property type="entry name" value="DJ-1/PfpI"/>
</dbReference>
<feature type="domain" description="DJ-1/PfpI" evidence="4">
    <location>
        <begin position="27"/>
        <end position="223"/>
    </location>
</feature>
<evidence type="ECO:0000256" key="3">
    <source>
        <dbReference type="ARBA" id="ARBA00038493"/>
    </source>
</evidence>
<dbReference type="AlphaFoldDB" id="A0A0F7Q0Y8"/>
<dbReference type="PANTHER" id="PTHR48094:SF11">
    <property type="entry name" value="GLUTATHIONE-INDEPENDENT GLYOXALASE HSP31-RELATED"/>
    <property type="match status" value="1"/>
</dbReference>
<dbReference type="PATRIC" id="fig|1194971.3.peg.1644"/>